<dbReference type="InterPro" id="IPR003329">
    <property type="entry name" value="Cytidylyl_trans"/>
</dbReference>
<sequence length="253" mass="26851">MMARGYPEERQQVRINAVVQARTGSTRLPGKVLRELGGRPVLDRVVDAARAAHGIDDVLVATSTAAGDDAVAEHAAALGVGVVRGSEDDVLSRFVQAADEHPCDAVVRLTADCPLLDPDLVGLVAATWRSAPEHDYVATTLVRTLPRGLDVELATVPALRALDAGATGYDRVHVTSGLYGDPGRFRCLGVVVAPAADDLRVTLDTPDDLHALQGLVEALDGRTGWRSVVSVLRSRPDLVERNAHVRQKSLAEG</sequence>
<dbReference type="GO" id="GO:0016740">
    <property type="term" value="F:transferase activity"/>
    <property type="evidence" value="ECO:0007669"/>
    <property type="project" value="UniProtKB-KW"/>
</dbReference>
<organism evidence="1 2">
    <name type="scientific">Pseudonocardia kongjuensis</name>
    <dbReference type="NCBI Taxonomy" id="102227"/>
    <lineage>
        <taxon>Bacteria</taxon>
        <taxon>Bacillati</taxon>
        <taxon>Actinomycetota</taxon>
        <taxon>Actinomycetes</taxon>
        <taxon>Pseudonocardiales</taxon>
        <taxon>Pseudonocardiaceae</taxon>
        <taxon>Pseudonocardia</taxon>
    </lineage>
</organism>
<dbReference type="Gene3D" id="3.90.550.10">
    <property type="entry name" value="Spore Coat Polysaccharide Biosynthesis Protein SpsA, Chain A"/>
    <property type="match status" value="1"/>
</dbReference>
<dbReference type="SUPFAM" id="SSF53448">
    <property type="entry name" value="Nucleotide-diphospho-sugar transferases"/>
    <property type="match status" value="1"/>
</dbReference>
<dbReference type="InterPro" id="IPR029044">
    <property type="entry name" value="Nucleotide-diphossugar_trans"/>
</dbReference>
<proteinExistence type="predicted"/>
<protein>
    <submittedName>
        <fullName evidence="1">NTP transferase domain-containing protein</fullName>
    </submittedName>
</protein>
<comment type="caution">
    <text evidence="1">The sequence shown here is derived from an EMBL/GenBank/DDBJ whole genome shotgun (WGS) entry which is preliminary data.</text>
</comment>
<dbReference type="PANTHER" id="PTHR42866">
    <property type="entry name" value="3-DEOXY-MANNO-OCTULOSONATE CYTIDYLYLTRANSFERASE"/>
    <property type="match status" value="1"/>
</dbReference>
<reference evidence="1 2" key="1">
    <citation type="journal article" date="2019" name="Int. J. Syst. Evol. Microbiol.">
        <title>The Global Catalogue of Microorganisms (GCM) 10K type strain sequencing project: providing services to taxonomists for standard genome sequencing and annotation.</title>
        <authorList>
            <consortium name="The Broad Institute Genomics Platform"/>
            <consortium name="The Broad Institute Genome Sequencing Center for Infectious Disease"/>
            <person name="Wu L."/>
            <person name="Ma J."/>
        </authorList>
    </citation>
    <scope>NUCLEOTIDE SEQUENCE [LARGE SCALE GENOMIC DNA]</scope>
    <source>
        <strain evidence="1 2">JCM 11896</strain>
    </source>
</reference>
<evidence type="ECO:0000313" key="1">
    <source>
        <dbReference type="EMBL" id="GAA1392552.1"/>
    </source>
</evidence>
<dbReference type="Pfam" id="PF02348">
    <property type="entry name" value="CTP_transf_3"/>
    <property type="match status" value="1"/>
</dbReference>
<accession>A0ABN1XXP9</accession>
<keyword evidence="2" id="KW-1185">Reference proteome</keyword>
<evidence type="ECO:0000313" key="2">
    <source>
        <dbReference type="Proteomes" id="UP001501414"/>
    </source>
</evidence>
<dbReference type="CDD" id="cd02518">
    <property type="entry name" value="GT2_SpsF"/>
    <property type="match status" value="1"/>
</dbReference>
<keyword evidence="1" id="KW-0808">Transferase</keyword>
<name>A0ABN1XXP9_9PSEU</name>
<gene>
    <name evidence="1" type="ORF">GCM10009613_37580</name>
</gene>
<dbReference type="PANTHER" id="PTHR42866:SF1">
    <property type="entry name" value="SPORE COAT POLYSACCHARIDE BIOSYNTHESIS PROTEIN SPSF"/>
    <property type="match status" value="1"/>
</dbReference>
<dbReference type="Proteomes" id="UP001501414">
    <property type="component" value="Unassembled WGS sequence"/>
</dbReference>
<dbReference type="EMBL" id="BAAAJK010000018">
    <property type="protein sequence ID" value="GAA1392552.1"/>
    <property type="molecule type" value="Genomic_DNA"/>
</dbReference>